<evidence type="ECO:0000313" key="1">
    <source>
        <dbReference type="EMBL" id="MEX4009930.1"/>
    </source>
</evidence>
<protein>
    <submittedName>
        <fullName evidence="1">Uncharacterized protein</fullName>
    </submittedName>
</protein>
<keyword evidence="2" id="KW-1185">Reference proteome</keyword>
<evidence type="ECO:0000313" key="2">
    <source>
        <dbReference type="Proteomes" id="UP001559025"/>
    </source>
</evidence>
<name>A0ABV3WZ37_9HYPH</name>
<dbReference type="EMBL" id="JAZHFV010000007">
    <property type="protein sequence ID" value="MEX4009930.1"/>
    <property type="molecule type" value="Genomic_DNA"/>
</dbReference>
<dbReference type="RefSeq" id="WP_280515888.1">
    <property type="nucleotide sequence ID" value="NZ_JABETK010000005.1"/>
</dbReference>
<dbReference type="Proteomes" id="UP001559025">
    <property type="component" value="Unassembled WGS sequence"/>
</dbReference>
<organism evidence="1 2">
    <name type="scientific">Neoaquamicrobium sediminum</name>
    <dbReference type="NCBI Taxonomy" id="1849104"/>
    <lineage>
        <taxon>Bacteria</taxon>
        <taxon>Pseudomonadati</taxon>
        <taxon>Pseudomonadota</taxon>
        <taxon>Alphaproteobacteria</taxon>
        <taxon>Hyphomicrobiales</taxon>
        <taxon>Phyllobacteriaceae</taxon>
        <taxon>Neoaquamicrobium</taxon>
    </lineage>
</organism>
<sequence>MLAVMGRWIERRRAIRRRWQADARALVDLDVVDAYYEAQLSLGS</sequence>
<comment type="caution">
    <text evidence="1">The sequence shown here is derived from an EMBL/GenBank/DDBJ whole genome shotgun (WGS) entry which is preliminary data.</text>
</comment>
<reference evidence="1 2" key="1">
    <citation type="submission" date="2024-01" db="EMBL/GenBank/DDBJ databases">
        <title>New evidence supports the origin of RcGTA from prophage.</title>
        <authorList>
            <person name="Xu Y."/>
            <person name="Liu B."/>
            <person name="Chen F."/>
        </authorList>
    </citation>
    <scope>NUCLEOTIDE SEQUENCE [LARGE SCALE GENOMIC DNA]</scope>
    <source>
        <strain evidence="1 2">CBW1107-2</strain>
    </source>
</reference>
<proteinExistence type="predicted"/>
<gene>
    <name evidence="1" type="ORF">V1479_21670</name>
</gene>
<accession>A0ABV3WZ37</accession>